<protein>
    <submittedName>
        <fullName evidence="7">Sulfotransferase family protein</fullName>
    </submittedName>
</protein>
<name>A0ABS9KA63_9BACT</name>
<sequence length="220" mass="25584">MLEIIFIHIPKTAGTTIFKLLKRNYSPDEIIKFKKNIFKKYPDKEPASILSEMIQPSTKVLIGHCSYRDLSLVLKQNPNVKLVTFLRDPVDRVISNFKFFRKRILTGKAKKKQLQRVHEPLMTYARRPGSINRMTKILKGVNLEDLYFIGIFETLENDIQELFLSLNLEIESIPVENKNSVVETSDITISSSDIEQLKSLNHQDILLYNKARQLRRHKSA</sequence>
<keyword evidence="5" id="KW-0472">Membrane</keyword>
<organism evidence="7 8">
    <name type="scientific">Rhodohalobacter sulfatireducens</name>
    <dbReference type="NCBI Taxonomy" id="2911366"/>
    <lineage>
        <taxon>Bacteria</taxon>
        <taxon>Pseudomonadati</taxon>
        <taxon>Balneolota</taxon>
        <taxon>Balneolia</taxon>
        <taxon>Balneolales</taxon>
        <taxon>Balneolaceae</taxon>
        <taxon>Rhodohalobacter</taxon>
    </lineage>
</organism>
<keyword evidence="3" id="KW-0812">Transmembrane</keyword>
<keyword evidence="4" id="KW-1133">Transmembrane helix</keyword>
<dbReference type="Gene3D" id="3.40.50.300">
    <property type="entry name" value="P-loop containing nucleotide triphosphate hydrolases"/>
    <property type="match status" value="1"/>
</dbReference>
<accession>A0ABS9KA63</accession>
<comment type="subcellular location">
    <subcellularLocation>
        <location evidence="1">Membrane</location>
        <topology evidence="1">Single-pass membrane protein</topology>
    </subcellularLocation>
</comment>
<keyword evidence="2" id="KW-0808">Transferase</keyword>
<proteinExistence type="predicted"/>
<dbReference type="Proteomes" id="UP001165366">
    <property type="component" value="Unassembled WGS sequence"/>
</dbReference>
<dbReference type="PANTHER" id="PTHR12812:SF0">
    <property type="entry name" value="HEPARAN-SULFATE 6-O-SULFOTRANSFERASE"/>
    <property type="match status" value="1"/>
</dbReference>
<evidence type="ECO:0000256" key="2">
    <source>
        <dbReference type="ARBA" id="ARBA00022679"/>
    </source>
</evidence>
<gene>
    <name evidence="7" type="ORF">L6773_04150</name>
</gene>
<dbReference type="PANTHER" id="PTHR12812">
    <property type="entry name" value="HEPARAN SULFATE 6-O-SULFOTRANSFERASE 3"/>
    <property type="match status" value="1"/>
</dbReference>
<evidence type="ECO:0000313" key="7">
    <source>
        <dbReference type="EMBL" id="MCG2587744.1"/>
    </source>
</evidence>
<dbReference type="EMBL" id="JAKLWS010000003">
    <property type="protein sequence ID" value="MCG2587744.1"/>
    <property type="molecule type" value="Genomic_DNA"/>
</dbReference>
<reference evidence="7" key="1">
    <citation type="submission" date="2022-01" db="EMBL/GenBank/DDBJ databases">
        <authorList>
            <person name="Wang Y."/>
        </authorList>
    </citation>
    <scope>NUCLEOTIDE SEQUENCE</scope>
    <source>
        <strain evidence="7">WB101</strain>
    </source>
</reference>
<evidence type="ECO:0000256" key="5">
    <source>
        <dbReference type="ARBA" id="ARBA00023136"/>
    </source>
</evidence>
<keyword evidence="6" id="KW-0325">Glycoprotein</keyword>
<dbReference type="InterPro" id="IPR047859">
    <property type="entry name" value="Ribosomal_bL17_CS"/>
</dbReference>
<dbReference type="InterPro" id="IPR027417">
    <property type="entry name" value="P-loop_NTPase"/>
</dbReference>
<evidence type="ECO:0000256" key="6">
    <source>
        <dbReference type="ARBA" id="ARBA00023180"/>
    </source>
</evidence>
<dbReference type="InterPro" id="IPR010635">
    <property type="entry name" value="Heparan_SO4-6-sulfoTrfase"/>
</dbReference>
<reference evidence="7" key="2">
    <citation type="submission" date="2024-05" db="EMBL/GenBank/DDBJ databases">
        <title>Rhodohalobacter halophilus gen. nov., sp. nov., a moderately halophilic member of the family Balneolaceae.</title>
        <authorList>
            <person name="Xia J."/>
        </authorList>
    </citation>
    <scope>NUCLEOTIDE SEQUENCE</scope>
    <source>
        <strain evidence="7">WB101</strain>
    </source>
</reference>
<dbReference type="PROSITE" id="PS01167">
    <property type="entry name" value="RIBOSOMAL_L17"/>
    <property type="match status" value="1"/>
</dbReference>
<keyword evidence="8" id="KW-1185">Reference proteome</keyword>
<dbReference type="Pfam" id="PF03567">
    <property type="entry name" value="Sulfotransfer_2"/>
    <property type="match status" value="1"/>
</dbReference>
<comment type="caution">
    <text evidence="7">The sequence shown here is derived from an EMBL/GenBank/DDBJ whole genome shotgun (WGS) entry which is preliminary data.</text>
</comment>
<evidence type="ECO:0000256" key="3">
    <source>
        <dbReference type="ARBA" id="ARBA00022692"/>
    </source>
</evidence>
<evidence type="ECO:0000313" key="8">
    <source>
        <dbReference type="Proteomes" id="UP001165366"/>
    </source>
</evidence>
<dbReference type="InterPro" id="IPR005331">
    <property type="entry name" value="Sulfotransferase"/>
</dbReference>
<dbReference type="SUPFAM" id="SSF52540">
    <property type="entry name" value="P-loop containing nucleoside triphosphate hydrolases"/>
    <property type="match status" value="1"/>
</dbReference>
<evidence type="ECO:0000256" key="1">
    <source>
        <dbReference type="ARBA" id="ARBA00004167"/>
    </source>
</evidence>
<dbReference type="RefSeq" id="WP_237852587.1">
    <property type="nucleotide sequence ID" value="NZ_JAKLWS010000003.1"/>
</dbReference>
<evidence type="ECO:0000256" key="4">
    <source>
        <dbReference type="ARBA" id="ARBA00022989"/>
    </source>
</evidence>